<evidence type="ECO:0000256" key="1">
    <source>
        <dbReference type="SAM" id="Coils"/>
    </source>
</evidence>
<name>A0A8J5SB04_ZIZPA</name>
<accession>A0A8J5SB04</accession>
<reference evidence="2" key="1">
    <citation type="journal article" date="2021" name="bioRxiv">
        <title>Whole Genome Assembly and Annotation of Northern Wild Rice, Zizania palustris L., Supports a Whole Genome Duplication in the Zizania Genus.</title>
        <authorList>
            <person name="Haas M."/>
            <person name="Kono T."/>
            <person name="Macchietto M."/>
            <person name="Millas R."/>
            <person name="McGilp L."/>
            <person name="Shao M."/>
            <person name="Duquette J."/>
            <person name="Hirsch C.N."/>
            <person name="Kimball J."/>
        </authorList>
    </citation>
    <scope>NUCLEOTIDE SEQUENCE</scope>
    <source>
        <tissue evidence="2">Fresh leaf tissue</tissue>
    </source>
</reference>
<evidence type="ECO:0000313" key="2">
    <source>
        <dbReference type="EMBL" id="KAG8059815.1"/>
    </source>
</evidence>
<proteinExistence type="predicted"/>
<reference evidence="2" key="2">
    <citation type="submission" date="2021-02" db="EMBL/GenBank/DDBJ databases">
        <authorList>
            <person name="Kimball J.A."/>
            <person name="Haas M.W."/>
            <person name="Macchietto M."/>
            <person name="Kono T."/>
            <person name="Duquette J."/>
            <person name="Shao M."/>
        </authorList>
    </citation>
    <scope>NUCLEOTIDE SEQUENCE</scope>
    <source>
        <tissue evidence="2">Fresh leaf tissue</tissue>
    </source>
</reference>
<keyword evidence="1" id="KW-0175">Coiled coil</keyword>
<sequence length="102" mass="11494">MKTLNTKTMKACEATTKMNSEDEELREANILLSDDNVRLRVAKRSLEDELNKIQATNEALKDDRVQYTKGAYEAIDNITKDLTNLGIVCQMPSFTGGDPIRK</sequence>
<dbReference type="Proteomes" id="UP000729402">
    <property type="component" value="Unassembled WGS sequence"/>
</dbReference>
<gene>
    <name evidence="2" type="ORF">GUJ93_ZPchr0002g24249</name>
</gene>
<protein>
    <submittedName>
        <fullName evidence="2">Uncharacterized protein</fullName>
    </submittedName>
</protein>
<keyword evidence="3" id="KW-1185">Reference proteome</keyword>
<evidence type="ECO:0000313" key="3">
    <source>
        <dbReference type="Proteomes" id="UP000729402"/>
    </source>
</evidence>
<organism evidence="2 3">
    <name type="scientific">Zizania palustris</name>
    <name type="common">Northern wild rice</name>
    <dbReference type="NCBI Taxonomy" id="103762"/>
    <lineage>
        <taxon>Eukaryota</taxon>
        <taxon>Viridiplantae</taxon>
        <taxon>Streptophyta</taxon>
        <taxon>Embryophyta</taxon>
        <taxon>Tracheophyta</taxon>
        <taxon>Spermatophyta</taxon>
        <taxon>Magnoliopsida</taxon>
        <taxon>Liliopsida</taxon>
        <taxon>Poales</taxon>
        <taxon>Poaceae</taxon>
        <taxon>BOP clade</taxon>
        <taxon>Oryzoideae</taxon>
        <taxon>Oryzeae</taxon>
        <taxon>Zizaniinae</taxon>
        <taxon>Zizania</taxon>
    </lineage>
</organism>
<dbReference type="EMBL" id="JAAALK010000287">
    <property type="protein sequence ID" value="KAG8059815.1"/>
    <property type="molecule type" value="Genomic_DNA"/>
</dbReference>
<comment type="caution">
    <text evidence="2">The sequence shown here is derived from an EMBL/GenBank/DDBJ whole genome shotgun (WGS) entry which is preliminary data.</text>
</comment>
<feature type="coiled-coil region" evidence="1">
    <location>
        <begin position="36"/>
        <end position="63"/>
    </location>
</feature>
<dbReference type="AlphaFoldDB" id="A0A8J5SB04"/>